<name>A0A263D4M5_9PSEU</name>
<dbReference type="AlphaFoldDB" id="A0A263D4M5"/>
<comment type="caution">
    <text evidence="1">The sequence shown here is derived from an EMBL/GenBank/DDBJ whole genome shotgun (WGS) entry which is preliminary data.</text>
</comment>
<gene>
    <name evidence="1" type="ORF">CFN78_10455</name>
</gene>
<organism evidence="1 2">
    <name type="scientific">Amycolatopsis antarctica</name>
    <dbReference type="NCBI Taxonomy" id="1854586"/>
    <lineage>
        <taxon>Bacteria</taxon>
        <taxon>Bacillati</taxon>
        <taxon>Actinomycetota</taxon>
        <taxon>Actinomycetes</taxon>
        <taxon>Pseudonocardiales</taxon>
        <taxon>Pseudonocardiaceae</taxon>
        <taxon>Amycolatopsis</taxon>
    </lineage>
</organism>
<dbReference type="OrthoDB" id="4222103at2"/>
<reference evidence="1 2" key="1">
    <citation type="submission" date="2017-07" db="EMBL/GenBank/DDBJ databases">
        <title>Amycolatopsis antarcticus sp. nov., isolated from the surface of an Antarcticus brown macroalga.</title>
        <authorList>
            <person name="Wang J."/>
            <person name="Leiva S."/>
            <person name="Huang J."/>
            <person name="Huang Y."/>
        </authorList>
    </citation>
    <scope>NUCLEOTIDE SEQUENCE [LARGE SCALE GENOMIC DNA]</scope>
    <source>
        <strain evidence="1 2">AU-G6</strain>
    </source>
</reference>
<evidence type="ECO:0000313" key="2">
    <source>
        <dbReference type="Proteomes" id="UP000242444"/>
    </source>
</evidence>
<dbReference type="Proteomes" id="UP000242444">
    <property type="component" value="Unassembled WGS sequence"/>
</dbReference>
<dbReference type="InParanoid" id="A0A263D4M5"/>
<keyword evidence="2" id="KW-1185">Reference proteome</keyword>
<dbReference type="Gene3D" id="2.60.40.2880">
    <property type="entry name" value="MmpS1-5, C-terminal soluble domain"/>
    <property type="match status" value="1"/>
</dbReference>
<dbReference type="InterPro" id="IPR038468">
    <property type="entry name" value="MmpS_C"/>
</dbReference>
<accession>A0A263D4M5</accession>
<dbReference type="EMBL" id="NKYE01000005">
    <property type="protein sequence ID" value="OZM73442.1"/>
    <property type="molecule type" value="Genomic_DNA"/>
</dbReference>
<sequence length="129" mass="13435">MARQALAVAGAVAAVVVLDGCSNPTGRSWAITYEVSGEAGGVTVTELTYTESNDRYQDEVAERRLDGPLGLPWKDEVIVSAGRDAKVTATPSGQEVLTCRILLDGEKELGRATAAGPGQPVNCAKTTDT</sequence>
<protein>
    <submittedName>
        <fullName evidence="1">Uncharacterized protein</fullName>
    </submittedName>
</protein>
<evidence type="ECO:0000313" key="1">
    <source>
        <dbReference type="EMBL" id="OZM73442.1"/>
    </source>
</evidence>
<proteinExistence type="predicted"/>